<evidence type="ECO:0000256" key="2">
    <source>
        <dbReference type="ARBA" id="ARBA00022723"/>
    </source>
</evidence>
<evidence type="ECO:0000256" key="4">
    <source>
        <dbReference type="ARBA" id="ARBA00022833"/>
    </source>
</evidence>
<dbReference type="EMBL" id="GGMR01006947">
    <property type="protein sequence ID" value="MBY19566.1"/>
    <property type="molecule type" value="Transcribed_RNA"/>
</dbReference>
<evidence type="ECO:0000259" key="7">
    <source>
        <dbReference type="PROSITE" id="PS51293"/>
    </source>
</evidence>
<evidence type="ECO:0000256" key="5">
    <source>
        <dbReference type="ARBA" id="ARBA00023125"/>
    </source>
</evidence>
<dbReference type="GO" id="GO:0003677">
    <property type="term" value="F:DNA binding"/>
    <property type="evidence" value="ECO:0007669"/>
    <property type="project" value="UniProtKB-KW"/>
</dbReference>
<dbReference type="PROSITE" id="PS51293">
    <property type="entry name" value="SANT"/>
    <property type="match status" value="1"/>
</dbReference>
<dbReference type="GO" id="GO:0005634">
    <property type="term" value="C:nucleus"/>
    <property type="evidence" value="ECO:0007669"/>
    <property type="project" value="UniProtKB-SubCell"/>
</dbReference>
<gene>
    <name evidence="8" type="ORF">g.30989</name>
</gene>
<organism evidence="8">
    <name type="scientific">Schizaphis graminum</name>
    <name type="common">Green bug aphid</name>
    <dbReference type="NCBI Taxonomy" id="13262"/>
    <lineage>
        <taxon>Eukaryota</taxon>
        <taxon>Metazoa</taxon>
        <taxon>Ecdysozoa</taxon>
        <taxon>Arthropoda</taxon>
        <taxon>Hexapoda</taxon>
        <taxon>Insecta</taxon>
        <taxon>Pterygota</taxon>
        <taxon>Neoptera</taxon>
        <taxon>Paraneoptera</taxon>
        <taxon>Hemiptera</taxon>
        <taxon>Sternorrhyncha</taxon>
        <taxon>Aphidomorpha</taxon>
        <taxon>Aphidoidea</taxon>
        <taxon>Aphididae</taxon>
        <taxon>Aphidini</taxon>
        <taxon>Schizaphis</taxon>
    </lineage>
</organism>
<keyword evidence="2" id="KW-0479">Metal-binding</keyword>
<evidence type="ECO:0000256" key="6">
    <source>
        <dbReference type="ARBA" id="ARBA00023242"/>
    </source>
</evidence>
<reference evidence="8" key="1">
    <citation type="submission" date="2018-04" db="EMBL/GenBank/DDBJ databases">
        <title>Transcriptome of Schizaphis graminum biotype I.</title>
        <authorList>
            <person name="Scully E.D."/>
            <person name="Geib S.M."/>
            <person name="Palmer N.A."/>
            <person name="Koch K."/>
            <person name="Bradshaw J."/>
            <person name="Heng-Moss T."/>
            <person name="Sarath G."/>
        </authorList>
    </citation>
    <scope>NUCLEOTIDE SEQUENCE</scope>
</reference>
<dbReference type="InterPro" id="IPR009057">
    <property type="entry name" value="Homeodomain-like_sf"/>
</dbReference>
<comment type="subcellular location">
    <subcellularLocation>
        <location evidence="1">Nucleus</location>
    </subcellularLocation>
</comment>
<dbReference type="SUPFAM" id="SSF46689">
    <property type="entry name" value="Homeodomain-like"/>
    <property type="match status" value="1"/>
</dbReference>
<proteinExistence type="predicted"/>
<keyword evidence="5" id="KW-0238">DNA-binding</keyword>
<evidence type="ECO:0000256" key="1">
    <source>
        <dbReference type="ARBA" id="ARBA00004123"/>
    </source>
</evidence>
<sequence>MNNFEVAFKQHGKNFLEIRKILPDKSLKTIIGYYYLRKKKKTAWYGIEVHKLNNLTEPSSAMSTLNTKDPQPLCPFCGFSYISFHQTQDAMCEQCFTYFSKINEHNRPYLHLPCPDEIHLKFAHLSPQEMFDNQNHLQSIASILNGQGENNLLAIDNEIQSNNQAIMTRSLYKKLMLDKTHYRNREPNKNCIFPCCNNNRCLRVIQDTSKGRLTIIRTRVKKL</sequence>
<protein>
    <recommendedName>
        <fullName evidence="7">SANT domain-containing protein</fullName>
    </recommendedName>
</protein>
<dbReference type="FunFam" id="1.10.10.60:FF:000012">
    <property type="entry name" value="Metastasis-associated 1 family, member 3"/>
    <property type="match status" value="1"/>
</dbReference>
<accession>A0A2S2NS30</accession>
<keyword evidence="4" id="KW-0862">Zinc</keyword>
<dbReference type="Gene3D" id="1.10.10.60">
    <property type="entry name" value="Homeodomain-like"/>
    <property type="match status" value="1"/>
</dbReference>
<evidence type="ECO:0000313" key="8">
    <source>
        <dbReference type="EMBL" id="MBY19566.1"/>
    </source>
</evidence>
<dbReference type="AlphaFoldDB" id="A0A2S2NS30"/>
<dbReference type="GO" id="GO:0008270">
    <property type="term" value="F:zinc ion binding"/>
    <property type="evidence" value="ECO:0007669"/>
    <property type="project" value="UniProtKB-KW"/>
</dbReference>
<keyword evidence="6" id="KW-0539">Nucleus</keyword>
<feature type="domain" description="SANT" evidence="7">
    <location>
        <begin position="1"/>
        <end position="42"/>
    </location>
</feature>
<keyword evidence="3" id="KW-0863">Zinc-finger</keyword>
<evidence type="ECO:0000256" key="3">
    <source>
        <dbReference type="ARBA" id="ARBA00022771"/>
    </source>
</evidence>
<dbReference type="InterPro" id="IPR017884">
    <property type="entry name" value="SANT_dom"/>
</dbReference>
<name>A0A2S2NS30_SCHGA</name>